<protein>
    <submittedName>
        <fullName evidence="2">Uncharacterized protein</fullName>
    </submittedName>
</protein>
<sequence length="158" mass="17016">MARTRHSNSGTNTKALEAKASKPDAPSSPRRNAILGLACSHIIDQTESYLNMIASSTSGDIESILVLRAPRPLDSSSNAAGKERQGHGHGQESWTKGCNHASPRSLGMGEVLTTLVARIWQKGLRSMVADVHPRNKGSTKVLNRSGSLATRKEEYARD</sequence>
<dbReference type="OrthoDB" id="630895at2759"/>
<feature type="region of interest" description="Disordered" evidence="1">
    <location>
        <begin position="72"/>
        <end position="103"/>
    </location>
</feature>
<feature type="region of interest" description="Disordered" evidence="1">
    <location>
        <begin position="135"/>
        <end position="158"/>
    </location>
</feature>
<evidence type="ECO:0000313" key="3">
    <source>
        <dbReference type="Proteomes" id="UP000664534"/>
    </source>
</evidence>
<name>A0A8H3FY68_9LECA</name>
<accession>A0A8H3FY68</accession>
<keyword evidence="3" id="KW-1185">Reference proteome</keyword>
<feature type="compositionally biased region" description="Basic and acidic residues" evidence="1">
    <location>
        <begin position="81"/>
        <end position="90"/>
    </location>
</feature>
<dbReference type="EMBL" id="CAJPDT010000065">
    <property type="protein sequence ID" value="CAF9932265.1"/>
    <property type="molecule type" value="Genomic_DNA"/>
</dbReference>
<dbReference type="Proteomes" id="UP000664534">
    <property type="component" value="Unassembled WGS sequence"/>
</dbReference>
<evidence type="ECO:0000313" key="2">
    <source>
        <dbReference type="EMBL" id="CAF9932265.1"/>
    </source>
</evidence>
<feature type="region of interest" description="Disordered" evidence="1">
    <location>
        <begin position="1"/>
        <end position="31"/>
    </location>
</feature>
<organism evidence="2 3">
    <name type="scientific">Imshaugia aleurites</name>
    <dbReference type="NCBI Taxonomy" id="172621"/>
    <lineage>
        <taxon>Eukaryota</taxon>
        <taxon>Fungi</taxon>
        <taxon>Dikarya</taxon>
        <taxon>Ascomycota</taxon>
        <taxon>Pezizomycotina</taxon>
        <taxon>Lecanoromycetes</taxon>
        <taxon>OSLEUM clade</taxon>
        <taxon>Lecanoromycetidae</taxon>
        <taxon>Lecanorales</taxon>
        <taxon>Lecanorineae</taxon>
        <taxon>Parmeliaceae</taxon>
        <taxon>Imshaugia</taxon>
    </lineage>
</organism>
<comment type="caution">
    <text evidence="2">The sequence shown here is derived from an EMBL/GenBank/DDBJ whole genome shotgun (WGS) entry which is preliminary data.</text>
</comment>
<reference evidence="2" key="1">
    <citation type="submission" date="2021-03" db="EMBL/GenBank/DDBJ databases">
        <authorList>
            <person name="Tagirdzhanova G."/>
        </authorList>
    </citation>
    <scope>NUCLEOTIDE SEQUENCE</scope>
</reference>
<proteinExistence type="predicted"/>
<evidence type="ECO:0000256" key="1">
    <source>
        <dbReference type="SAM" id="MobiDB-lite"/>
    </source>
</evidence>
<feature type="compositionally biased region" description="Polar residues" evidence="1">
    <location>
        <begin position="136"/>
        <end position="148"/>
    </location>
</feature>
<dbReference type="AlphaFoldDB" id="A0A8H3FY68"/>
<gene>
    <name evidence="2" type="ORF">IMSHALPRED_008837</name>
</gene>